<organism evidence="3 4">
    <name type="scientific">Cupriavidus respiraculi</name>
    <dbReference type="NCBI Taxonomy" id="195930"/>
    <lineage>
        <taxon>Bacteria</taxon>
        <taxon>Pseudomonadati</taxon>
        <taxon>Pseudomonadota</taxon>
        <taxon>Betaproteobacteria</taxon>
        <taxon>Burkholderiales</taxon>
        <taxon>Burkholderiaceae</taxon>
        <taxon>Cupriavidus</taxon>
    </lineage>
</organism>
<dbReference type="InterPro" id="IPR013096">
    <property type="entry name" value="Cupin_2"/>
</dbReference>
<dbReference type="InterPro" id="IPR011051">
    <property type="entry name" value="RmlC_Cupin_sf"/>
</dbReference>
<keyword evidence="4" id="KW-1185">Reference proteome</keyword>
<protein>
    <recommendedName>
        <fullName evidence="2">Cupin type-2 domain-containing protein</fullName>
    </recommendedName>
</protein>
<dbReference type="RefSeq" id="WP_224039971.1">
    <property type="nucleotide sequence ID" value="NZ_CAJZAH010000001.1"/>
</dbReference>
<evidence type="ECO:0000313" key="3">
    <source>
        <dbReference type="EMBL" id="CAG9168027.1"/>
    </source>
</evidence>
<dbReference type="PANTHER" id="PTHR38599:SF1">
    <property type="entry name" value="CUPIN DOMAIN PROTEIN (AFU_ORTHOLOGUE AFUA_3G13620)"/>
    <property type="match status" value="1"/>
</dbReference>
<reference evidence="3 4" key="1">
    <citation type="submission" date="2021-08" db="EMBL/GenBank/DDBJ databases">
        <authorList>
            <person name="Peeters C."/>
        </authorList>
    </citation>
    <scope>NUCLEOTIDE SEQUENCE [LARGE SCALE GENOMIC DNA]</scope>
    <source>
        <strain evidence="3 4">LMG 21510</strain>
    </source>
</reference>
<dbReference type="EMBL" id="CAJZAH010000001">
    <property type="protein sequence ID" value="CAG9168027.1"/>
    <property type="molecule type" value="Genomic_DNA"/>
</dbReference>
<dbReference type="CDD" id="cd02235">
    <property type="entry name" value="cupin_BLL4011-like"/>
    <property type="match status" value="1"/>
</dbReference>
<evidence type="ECO:0000259" key="2">
    <source>
        <dbReference type="Pfam" id="PF07883"/>
    </source>
</evidence>
<dbReference type="InterPro" id="IPR014710">
    <property type="entry name" value="RmlC-like_jellyroll"/>
</dbReference>
<sequence>MTKARSLAAALLIAGGALAAHAAHAQAAGIHRTDLLQQDIGAPGREVVQVRVDFAPAAFAPTHSHPGEEIAYVLEGSLEYVLEDRAPVTLKAGEALFIPAGTGHSARNVGSGKASELATYIVTKGAPLVAPGKSATPAHGHAQ</sequence>
<evidence type="ECO:0000313" key="4">
    <source>
        <dbReference type="Proteomes" id="UP000721236"/>
    </source>
</evidence>
<dbReference type="SUPFAM" id="SSF51182">
    <property type="entry name" value="RmlC-like cupins"/>
    <property type="match status" value="1"/>
</dbReference>
<comment type="caution">
    <text evidence="3">The sequence shown here is derived from an EMBL/GenBank/DDBJ whole genome shotgun (WGS) entry which is preliminary data.</text>
</comment>
<feature type="chain" id="PRO_5046968632" description="Cupin type-2 domain-containing protein" evidence="1">
    <location>
        <begin position="23"/>
        <end position="143"/>
    </location>
</feature>
<proteinExistence type="predicted"/>
<feature type="signal peptide" evidence="1">
    <location>
        <begin position="1"/>
        <end position="22"/>
    </location>
</feature>
<accession>A0ABM8WKW5</accession>
<dbReference type="Proteomes" id="UP000721236">
    <property type="component" value="Unassembled WGS sequence"/>
</dbReference>
<evidence type="ECO:0000256" key="1">
    <source>
        <dbReference type="SAM" id="SignalP"/>
    </source>
</evidence>
<dbReference type="Pfam" id="PF07883">
    <property type="entry name" value="Cupin_2"/>
    <property type="match status" value="1"/>
</dbReference>
<dbReference type="Gene3D" id="2.60.120.10">
    <property type="entry name" value="Jelly Rolls"/>
    <property type="match status" value="1"/>
</dbReference>
<dbReference type="PANTHER" id="PTHR38599">
    <property type="entry name" value="CUPIN DOMAIN PROTEIN (AFU_ORTHOLOGUE AFUA_3G13620)"/>
    <property type="match status" value="1"/>
</dbReference>
<name>A0ABM8WKW5_9BURK</name>
<feature type="domain" description="Cupin type-2" evidence="2">
    <location>
        <begin position="51"/>
        <end position="115"/>
    </location>
</feature>
<keyword evidence="1" id="KW-0732">Signal</keyword>
<gene>
    <name evidence="3" type="ORF">LMG21510_00934</name>
</gene>